<evidence type="ECO:0000259" key="1">
    <source>
        <dbReference type="Pfam" id="PF05678"/>
    </source>
</evidence>
<accession>A0A9D5HIV4</accession>
<evidence type="ECO:0000313" key="3">
    <source>
        <dbReference type="Proteomes" id="UP001085076"/>
    </source>
</evidence>
<reference evidence="2" key="2">
    <citation type="journal article" date="2022" name="Hortic Res">
        <title>The genome of Dioscorea zingiberensis sheds light on the biosynthesis, origin and evolution of the medicinally important diosgenin saponins.</title>
        <authorList>
            <person name="Li Y."/>
            <person name="Tan C."/>
            <person name="Li Z."/>
            <person name="Guo J."/>
            <person name="Li S."/>
            <person name="Chen X."/>
            <person name="Wang C."/>
            <person name="Dai X."/>
            <person name="Yang H."/>
            <person name="Song W."/>
            <person name="Hou L."/>
            <person name="Xu J."/>
            <person name="Tong Z."/>
            <person name="Xu A."/>
            <person name="Yuan X."/>
            <person name="Wang W."/>
            <person name="Yang Q."/>
            <person name="Chen L."/>
            <person name="Sun Z."/>
            <person name="Wang K."/>
            <person name="Pan B."/>
            <person name="Chen J."/>
            <person name="Bao Y."/>
            <person name="Liu F."/>
            <person name="Qi X."/>
            <person name="Gang D.R."/>
            <person name="Wen J."/>
            <person name="Li J."/>
        </authorList>
    </citation>
    <scope>NUCLEOTIDE SEQUENCE</scope>
    <source>
        <strain evidence="2">Dzin_1.0</strain>
    </source>
</reference>
<dbReference type="PANTHER" id="PTHR33143:SF6">
    <property type="entry name" value="OS08G0102900 PROTEIN"/>
    <property type="match status" value="1"/>
</dbReference>
<organism evidence="2 3">
    <name type="scientific">Dioscorea zingiberensis</name>
    <dbReference type="NCBI Taxonomy" id="325984"/>
    <lineage>
        <taxon>Eukaryota</taxon>
        <taxon>Viridiplantae</taxon>
        <taxon>Streptophyta</taxon>
        <taxon>Embryophyta</taxon>
        <taxon>Tracheophyta</taxon>
        <taxon>Spermatophyta</taxon>
        <taxon>Magnoliopsida</taxon>
        <taxon>Liliopsida</taxon>
        <taxon>Dioscoreales</taxon>
        <taxon>Dioscoreaceae</taxon>
        <taxon>Dioscorea</taxon>
    </lineage>
</organism>
<dbReference type="PANTHER" id="PTHR33143">
    <property type="entry name" value="F16F4.1 PROTEIN-RELATED"/>
    <property type="match status" value="1"/>
</dbReference>
<dbReference type="Pfam" id="PF05678">
    <property type="entry name" value="VQ"/>
    <property type="match status" value="1"/>
</dbReference>
<dbReference type="Proteomes" id="UP001085076">
    <property type="component" value="Miscellaneous, Linkage group lg03"/>
</dbReference>
<sequence length="202" mass="21842">MSNDHHLRFPQKVIDLQGSRPTPLVLHKESHKINKSPTKTKKPVVIYLVSPKIIHAEPGEFMALVQRLTGPASSAAAHGSEVSQAKTRSGQFPVRVKARPFTGTAATKRSPSHSPVLSPATLFLNDLTPLSEGGCAQRWSSLASQGWLLHGKGIELNKLVSLLISEAGVTPLSTSGKKKLAAESLSKREFRESSRVKKYVGP</sequence>
<dbReference type="OrthoDB" id="1518325at2759"/>
<protein>
    <recommendedName>
        <fullName evidence="1">VQ domain-containing protein</fullName>
    </recommendedName>
</protein>
<proteinExistence type="predicted"/>
<reference evidence="2" key="1">
    <citation type="submission" date="2021-03" db="EMBL/GenBank/DDBJ databases">
        <authorList>
            <person name="Li Z."/>
            <person name="Yang C."/>
        </authorList>
    </citation>
    <scope>NUCLEOTIDE SEQUENCE</scope>
    <source>
        <strain evidence="2">Dzin_1.0</strain>
        <tissue evidence="2">Leaf</tissue>
    </source>
</reference>
<dbReference type="InterPro" id="IPR008889">
    <property type="entry name" value="VQ"/>
</dbReference>
<dbReference type="GO" id="GO:0005634">
    <property type="term" value="C:nucleus"/>
    <property type="evidence" value="ECO:0007669"/>
    <property type="project" value="TreeGrafter"/>
</dbReference>
<keyword evidence="3" id="KW-1185">Reference proteome</keyword>
<dbReference type="EMBL" id="JAGGNH010000003">
    <property type="protein sequence ID" value="KAJ0977777.1"/>
    <property type="molecule type" value="Genomic_DNA"/>
</dbReference>
<name>A0A9D5HIV4_9LILI</name>
<dbReference type="InterPro" id="IPR039607">
    <property type="entry name" value="VQ_8/17/18/20/21/25"/>
</dbReference>
<comment type="caution">
    <text evidence="2">The sequence shown here is derived from an EMBL/GenBank/DDBJ whole genome shotgun (WGS) entry which is preliminary data.</text>
</comment>
<gene>
    <name evidence="2" type="ORF">J5N97_013251</name>
</gene>
<feature type="domain" description="VQ" evidence="1">
    <location>
        <begin position="49"/>
        <end position="73"/>
    </location>
</feature>
<evidence type="ECO:0000313" key="2">
    <source>
        <dbReference type="EMBL" id="KAJ0977777.1"/>
    </source>
</evidence>
<dbReference type="AlphaFoldDB" id="A0A9D5HIV4"/>